<dbReference type="Gene3D" id="3.80.10.10">
    <property type="entry name" value="Ribonuclease Inhibitor"/>
    <property type="match status" value="1"/>
</dbReference>
<dbReference type="InterPro" id="IPR026906">
    <property type="entry name" value="LRR_5"/>
</dbReference>
<gene>
    <name evidence="1" type="ORF">SAMN05216544_0896</name>
</gene>
<keyword evidence="2" id="KW-1185">Reference proteome</keyword>
<evidence type="ECO:0000313" key="1">
    <source>
        <dbReference type="EMBL" id="SDM69555.1"/>
    </source>
</evidence>
<dbReference type="OrthoDB" id="1824119at2"/>
<protein>
    <submittedName>
        <fullName evidence="1">Leucine rich repeat-containing protein</fullName>
    </submittedName>
</protein>
<organism evidence="1 2">
    <name type="scientific">Lachnospira pectinoschiza</name>
    <dbReference type="NCBI Taxonomy" id="28052"/>
    <lineage>
        <taxon>Bacteria</taxon>
        <taxon>Bacillati</taxon>
        <taxon>Bacillota</taxon>
        <taxon>Clostridia</taxon>
        <taxon>Lachnospirales</taxon>
        <taxon>Lachnospiraceae</taxon>
        <taxon>Lachnospira</taxon>
    </lineage>
</organism>
<dbReference type="SUPFAM" id="SSF52058">
    <property type="entry name" value="L domain-like"/>
    <property type="match status" value="1"/>
</dbReference>
<evidence type="ECO:0000313" key="2">
    <source>
        <dbReference type="Proteomes" id="UP000187651"/>
    </source>
</evidence>
<dbReference type="EMBL" id="FNHZ01000002">
    <property type="protein sequence ID" value="SDM69555.1"/>
    <property type="molecule type" value="Genomic_DNA"/>
</dbReference>
<name>A0A1G9VCG0_9FIRM</name>
<dbReference type="AlphaFoldDB" id="A0A1G9VCG0"/>
<proteinExistence type="predicted"/>
<accession>A0A1G9VCG0</accession>
<reference evidence="2" key="1">
    <citation type="submission" date="2016-10" db="EMBL/GenBank/DDBJ databases">
        <authorList>
            <person name="Varghese N."/>
            <person name="Submissions S."/>
        </authorList>
    </citation>
    <scope>NUCLEOTIDE SEQUENCE [LARGE SCALE GENOMIC DNA]</scope>
    <source>
        <strain evidence="2">M83</strain>
    </source>
</reference>
<dbReference type="RefSeq" id="WP_074521132.1">
    <property type="nucleotide sequence ID" value="NZ_FNHZ01000002.1"/>
</dbReference>
<dbReference type="Pfam" id="PF13306">
    <property type="entry name" value="LRR_5"/>
    <property type="match status" value="1"/>
</dbReference>
<sequence>MKKERIKVQLYNKTYKEIDMSDFTEIPEELFSNRNDIISVWLPDGVKKIDANAFENCVRLSEIFFPKTLRVIESEAFRNCINLKKPEISEKVDVATSAFVGCKLS</sequence>
<dbReference type="Proteomes" id="UP000187651">
    <property type="component" value="Unassembled WGS sequence"/>
</dbReference>
<dbReference type="InterPro" id="IPR032675">
    <property type="entry name" value="LRR_dom_sf"/>
</dbReference>